<dbReference type="Proteomes" id="UP000249057">
    <property type="component" value="Unassembled WGS sequence"/>
</dbReference>
<evidence type="ECO:0000313" key="1">
    <source>
        <dbReference type="EMBL" id="RAH40534.1"/>
    </source>
</evidence>
<accession>A0ACD1FU98</accession>
<protein>
    <submittedName>
        <fullName evidence="1">Uncharacterized protein</fullName>
    </submittedName>
</protein>
<proteinExistence type="predicted"/>
<sequence length="63" mass="7499">MIFFLLFFFACAILLWSVISFLPFSILSTPPVNLLWRGSVIQRYIQCRYEVQNKLRVRSLVED</sequence>
<name>A0ACD1FU98_9EURO</name>
<organism evidence="1 2">
    <name type="scientific">Aspergillus brunneoviolaceus CBS 621.78</name>
    <dbReference type="NCBI Taxonomy" id="1450534"/>
    <lineage>
        <taxon>Eukaryota</taxon>
        <taxon>Fungi</taxon>
        <taxon>Dikarya</taxon>
        <taxon>Ascomycota</taxon>
        <taxon>Pezizomycotina</taxon>
        <taxon>Eurotiomycetes</taxon>
        <taxon>Eurotiomycetidae</taxon>
        <taxon>Eurotiales</taxon>
        <taxon>Aspergillaceae</taxon>
        <taxon>Aspergillus</taxon>
        <taxon>Aspergillus subgen. Circumdati</taxon>
    </lineage>
</organism>
<keyword evidence="2" id="KW-1185">Reference proteome</keyword>
<dbReference type="EMBL" id="KZ825407">
    <property type="protein sequence ID" value="RAH40534.1"/>
    <property type="molecule type" value="Genomic_DNA"/>
</dbReference>
<evidence type="ECO:0000313" key="2">
    <source>
        <dbReference type="Proteomes" id="UP000249057"/>
    </source>
</evidence>
<reference evidence="1" key="1">
    <citation type="submission" date="2018-02" db="EMBL/GenBank/DDBJ databases">
        <title>The genomes of Aspergillus section Nigri reveals drivers in fungal speciation.</title>
        <authorList>
            <consortium name="DOE Joint Genome Institute"/>
            <person name="Vesth T.C."/>
            <person name="Nybo J."/>
            <person name="Theobald S."/>
            <person name="Brandl J."/>
            <person name="Frisvad J.C."/>
            <person name="Nielsen K.F."/>
            <person name="Lyhne E.K."/>
            <person name="Kogle M.E."/>
            <person name="Kuo A."/>
            <person name="Riley R."/>
            <person name="Clum A."/>
            <person name="Nolan M."/>
            <person name="Lipzen A."/>
            <person name="Salamov A."/>
            <person name="Henrissat B."/>
            <person name="Wiebenga A."/>
            <person name="De vries R.P."/>
            <person name="Grigoriev I.V."/>
            <person name="Mortensen U.H."/>
            <person name="Andersen M.R."/>
            <person name="Baker S.E."/>
        </authorList>
    </citation>
    <scope>NUCLEOTIDE SEQUENCE</scope>
    <source>
        <strain evidence="1">CBS 621.78</strain>
    </source>
</reference>
<gene>
    <name evidence="1" type="ORF">BO95DRAFT_297155</name>
</gene>